<dbReference type="EMBL" id="CAJVCH010419806">
    <property type="protein sequence ID" value="CAG7818403.1"/>
    <property type="molecule type" value="Genomic_DNA"/>
</dbReference>
<reference evidence="2" key="1">
    <citation type="submission" date="2021-06" db="EMBL/GenBank/DDBJ databases">
        <authorList>
            <person name="Hodson N. C."/>
            <person name="Mongue J. A."/>
            <person name="Jaron S. K."/>
        </authorList>
    </citation>
    <scope>NUCLEOTIDE SEQUENCE</scope>
</reference>
<feature type="non-terminal residue" evidence="2">
    <location>
        <position position="1"/>
    </location>
</feature>
<proteinExistence type="predicted"/>
<dbReference type="Proteomes" id="UP000708208">
    <property type="component" value="Unassembled WGS sequence"/>
</dbReference>
<comment type="caution">
    <text evidence="2">The sequence shown here is derived from an EMBL/GenBank/DDBJ whole genome shotgun (WGS) entry which is preliminary data.</text>
</comment>
<gene>
    <name evidence="2" type="ORF">AFUS01_LOCUS28909</name>
</gene>
<feature type="region of interest" description="Disordered" evidence="1">
    <location>
        <begin position="99"/>
        <end position="118"/>
    </location>
</feature>
<evidence type="ECO:0000256" key="1">
    <source>
        <dbReference type="SAM" id="MobiDB-lite"/>
    </source>
</evidence>
<accession>A0A8J2L9M1</accession>
<feature type="region of interest" description="Disordered" evidence="1">
    <location>
        <begin position="24"/>
        <end position="46"/>
    </location>
</feature>
<protein>
    <submittedName>
        <fullName evidence="2">Uncharacterized protein</fullName>
    </submittedName>
</protein>
<keyword evidence="3" id="KW-1185">Reference proteome</keyword>
<feature type="compositionally biased region" description="Low complexity" evidence="1">
    <location>
        <begin position="163"/>
        <end position="179"/>
    </location>
</feature>
<feature type="region of interest" description="Disordered" evidence="1">
    <location>
        <begin position="152"/>
        <end position="179"/>
    </location>
</feature>
<sequence length="300" mass="33833">QHQLPQLDRAVSCCGVGTPQQFDIDTPSTSTAAGHQGDCVPVQPPAVPDYDVTDEKERMMLQPVTSTSTKAYQRTLQISMRKEVELFVTRKNVLTGNNDDTATECLETPPKRNSSMPDTAEVLKQNPVTVSGKLRHFLSAKRRIQHQVVSEFKEQSNLDTPGSSLVSTEVDSSETSSSLQLEEPKLKLATKFRHLATKRKLLKTVLSPPLPRKSRKEGEKLKQQEYMEEGMQIQQNCHSKLRIVSEDHYFKDNESNFVLQQSKNDIERENISISQRPTHSSSTAPIIDWLSKMSLTENEL</sequence>
<name>A0A8J2L9M1_9HEXA</name>
<evidence type="ECO:0000313" key="2">
    <source>
        <dbReference type="EMBL" id="CAG7818403.1"/>
    </source>
</evidence>
<evidence type="ECO:0000313" key="3">
    <source>
        <dbReference type="Proteomes" id="UP000708208"/>
    </source>
</evidence>
<feature type="non-terminal residue" evidence="2">
    <location>
        <position position="300"/>
    </location>
</feature>
<feature type="compositionally biased region" description="Polar residues" evidence="1">
    <location>
        <begin position="24"/>
        <end position="33"/>
    </location>
</feature>
<organism evidence="2 3">
    <name type="scientific">Allacma fusca</name>
    <dbReference type="NCBI Taxonomy" id="39272"/>
    <lineage>
        <taxon>Eukaryota</taxon>
        <taxon>Metazoa</taxon>
        <taxon>Ecdysozoa</taxon>
        <taxon>Arthropoda</taxon>
        <taxon>Hexapoda</taxon>
        <taxon>Collembola</taxon>
        <taxon>Symphypleona</taxon>
        <taxon>Sminthuridae</taxon>
        <taxon>Allacma</taxon>
    </lineage>
</organism>
<dbReference type="AlphaFoldDB" id="A0A8J2L9M1"/>